<protein>
    <recommendedName>
        <fullName evidence="4">Rab3 GTPase-activating protein catalytic subunit</fullName>
    </recommendedName>
</protein>
<proteinExistence type="predicted"/>
<dbReference type="PANTHER" id="PTHR21422">
    <property type="entry name" value="RAB3 GTPASE-ACTIVATING PROTEIN CATALYTIC SUBUNIT"/>
    <property type="match status" value="1"/>
</dbReference>
<dbReference type="EMBL" id="BMAR01000002">
    <property type="protein sequence ID" value="GFR41848.1"/>
    <property type="molecule type" value="Genomic_DNA"/>
</dbReference>
<dbReference type="GO" id="GO:0005096">
    <property type="term" value="F:GTPase activator activity"/>
    <property type="evidence" value="ECO:0007669"/>
    <property type="project" value="InterPro"/>
</dbReference>
<dbReference type="Proteomes" id="UP001054857">
    <property type="component" value="Unassembled WGS sequence"/>
</dbReference>
<feature type="non-terminal residue" evidence="2">
    <location>
        <position position="1"/>
    </location>
</feature>
<evidence type="ECO:0000313" key="3">
    <source>
        <dbReference type="Proteomes" id="UP001054857"/>
    </source>
</evidence>
<name>A0AAD3DHW3_9CHLO</name>
<dbReference type="PANTHER" id="PTHR21422:SF9">
    <property type="entry name" value="RAB3 GTPASE-ACTIVATING PROTEIN CATALYTIC SUBUNIT"/>
    <property type="match status" value="1"/>
</dbReference>
<evidence type="ECO:0000256" key="1">
    <source>
        <dbReference type="SAM" id="MobiDB-lite"/>
    </source>
</evidence>
<organism evidence="2 3">
    <name type="scientific">Astrephomene gubernaculifera</name>
    <dbReference type="NCBI Taxonomy" id="47775"/>
    <lineage>
        <taxon>Eukaryota</taxon>
        <taxon>Viridiplantae</taxon>
        <taxon>Chlorophyta</taxon>
        <taxon>core chlorophytes</taxon>
        <taxon>Chlorophyceae</taxon>
        <taxon>CS clade</taxon>
        <taxon>Chlamydomonadales</taxon>
        <taxon>Astrephomenaceae</taxon>
        <taxon>Astrephomene</taxon>
    </lineage>
</organism>
<comment type="caution">
    <text evidence="2">The sequence shown here is derived from an EMBL/GenBank/DDBJ whole genome shotgun (WGS) entry which is preliminary data.</text>
</comment>
<evidence type="ECO:0000313" key="2">
    <source>
        <dbReference type="EMBL" id="GFR41848.1"/>
    </source>
</evidence>
<dbReference type="AlphaFoldDB" id="A0AAD3DHW3"/>
<evidence type="ECO:0008006" key="4">
    <source>
        <dbReference type="Google" id="ProtNLM"/>
    </source>
</evidence>
<gene>
    <name evidence="2" type="ORF">Agub_g2627</name>
</gene>
<dbReference type="InterPro" id="IPR045700">
    <property type="entry name" value="Rab3GAP1"/>
</dbReference>
<feature type="compositionally biased region" description="Low complexity" evidence="1">
    <location>
        <begin position="13"/>
        <end position="29"/>
    </location>
</feature>
<sequence length="103" mass="11090">MQDVLQDLFNHEAPAAAAPSSPSSPSSAPHQDGVSAAVCYEFSRTAPLQGLLTRLALHALLFGNARAVAWLWQRFVRELRFGCWDAERPLPRMTPPGSSSGSG</sequence>
<accession>A0AAD3DHW3</accession>
<feature type="region of interest" description="Disordered" evidence="1">
    <location>
        <begin position="1"/>
        <end position="32"/>
    </location>
</feature>
<reference evidence="2 3" key="1">
    <citation type="journal article" date="2021" name="Sci. Rep.">
        <title>Genome sequencing of the multicellular alga Astrephomene provides insights into convergent evolution of germ-soma differentiation.</title>
        <authorList>
            <person name="Yamashita S."/>
            <person name="Yamamoto K."/>
            <person name="Matsuzaki R."/>
            <person name="Suzuki S."/>
            <person name="Yamaguchi H."/>
            <person name="Hirooka S."/>
            <person name="Minakuchi Y."/>
            <person name="Miyagishima S."/>
            <person name="Kawachi M."/>
            <person name="Toyoda A."/>
            <person name="Nozaki H."/>
        </authorList>
    </citation>
    <scope>NUCLEOTIDE SEQUENCE [LARGE SCALE GENOMIC DNA]</scope>
    <source>
        <strain evidence="2 3">NIES-4017</strain>
    </source>
</reference>
<keyword evidence="3" id="KW-1185">Reference proteome</keyword>